<protein>
    <submittedName>
        <fullName evidence="1">Uncharacterized protein</fullName>
    </submittedName>
</protein>
<proteinExistence type="predicted"/>
<dbReference type="AlphaFoldDB" id="S4NTB4"/>
<accession>S4NTB4</accession>
<reference evidence="1" key="1">
    <citation type="journal article" date="2013" name="BMC Genomics">
        <title>Unscrambling butterfly oogenesis.</title>
        <authorList>
            <person name="Carter J.M."/>
            <person name="Baker S.C."/>
            <person name="Pink R."/>
            <person name="Carter D.R."/>
            <person name="Collins A."/>
            <person name="Tomlin J."/>
            <person name="Gibbs M."/>
            <person name="Breuker C.J."/>
        </authorList>
    </citation>
    <scope>NUCLEOTIDE SEQUENCE</scope>
    <source>
        <tissue evidence="1">Ovary</tissue>
    </source>
</reference>
<evidence type="ECO:0000313" key="1">
    <source>
        <dbReference type="EMBL" id="JAA78818.1"/>
    </source>
</evidence>
<dbReference type="EMBL" id="GAIX01013742">
    <property type="protein sequence ID" value="JAA78818.1"/>
    <property type="molecule type" value="Transcribed_RNA"/>
</dbReference>
<sequence length="67" mass="7989">MVHIIHPWFCMKYLLKTHRSNNVRSDSIPVLSVLIKYGECLYCHFTRKYQIKEEYTITIASNIQSLN</sequence>
<organism evidence="1">
    <name type="scientific">Pararge aegeria</name>
    <name type="common">speckled wood butterfly</name>
    <dbReference type="NCBI Taxonomy" id="116150"/>
    <lineage>
        <taxon>Eukaryota</taxon>
        <taxon>Metazoa</taxon>
        <taxon>Ecdysozoa</taxon>
        <taxon>Arthropoda</taxon>
        <taxon>Hexapoda</taxon>
        <taxon>Insecta</taxon>
        <taxon>Pterygota</taxon>
        <taxon>Neoptera</taxon>
        <taxon>Endopterygota</taxon>
        <taxon>Lepidoptera</taxon>
        <taxon>Glossata</taxon>
        <taxon>Ditrysia</taxon>
        <taxon>Papilionoidea</taxon>
        <taxon>Nymphalidae</taxon>
        <taxon>Satyrinae</taxon>
        <taxon>Satyrini</taxon>
        <taxon>Parargina</taxon>
        <taxon>Pararge</taxon>
    </lineage>
</organism>
<reference evidence="1" key="2">
    <citation type="submission" date="2013-05" db="EMBL/GenBank/DDBJ databases">
        <authorList>
            <person name="Carter J.-M."/>
            <person name="Baker S.C."/>
            <person name="Pink R."/>
            <person name="Carter D.R.F."/>
            <person name="Collins A."/>
            <person name="Tomlin J."/>
            <person name="Gibbs M."/>
            <person name="Breuker C.J."/>
        </authorList>
    </citation>
    <scope>NUCLEOTIDE SEQUENCE</scope>
    <source>
        <tissue evidence="1">Ovary</tissue>
    </source>
</reference>
<name>S4NTB4_9NEOP</name>